<accession>M9LD76</accession>
<feature type="non-terminal residue" evidence="2">
    <location>
        <position position="51"/>
    </location>
</feature>
<dbReference type="InterPro" id="IPR024463">
    <property type="entry name" value="Transposase_TnpC_homeodom"/>
</dbReference>
<dbReference type="AlphaFoldDB" id="M9LD76"/>
<reference evidence="2 3" key="1">
    <citation type="submission" date="2012-10" db="EMBL/GenBank/DDBJ databases">
        <title>Draft Genome Sequence of Paenibacillus popilliae ATCC 14706T.</title>
        <authorList>
            <person name="Iiyama K."/>
            <person name="Mori K."/>
            <person name="Mon H."/>
            <person name="Chieda Y."/>
            <person name="Lee J.M."/>
            <person name="Kusakabe T."/>
            <person name="Tashiro K."/>
            <person name="Asano S."/>
            <person name="Yasunaga-Aoki C."/>
            <person name="Shimizu S."/>
        </authorList>
    </citation>
    <scope>NUCLEOTIDE SEQUENCE [LARGE SCALE GENOMIC DNA]</scope>
    <source>
        <strain evidence="2 3">ATCC 14706</strain>
    </source>
</reference>
<evidence type="ECO:0000313" key="2">
    <source>
        <dbReference type="EMBL" id="GAC44237.1"/>
    </source>
</evidence>
<dbReference type="OrthoDB" id="9760067at2"/>
<feature type="domain" description="Transposase TnpC homeodomain" evidence="1">
    <location>
        <begin position="23"/>
        <end position="50"/>
    </location>
</feature>
<protein>
    <submittedName>
        <fullName evidence="2">Transposase and inactivated derivative</fullName>
    </submittedName>
</protein>
<proteinExistence type="predicted"/>
<gene>
    <name evidence="2" type="ORF">PPOP_3640</name>
</gene>
<comment type="caution">
    <text evidence="2">The sequence shown here is derived from an EMBL/GenBank/DDBJ whole genome shotgun (WGS) entry which is preliminary data.</text>
</comment>
<evidence type="ECO:0000259" key="1">
    <source>
        <dbReference type="Pfam" id="PF13007"/>
    </source>
</evidence>
<dbReference type="Pfam" id="PF13007">
    <property type="entry name" value="LZ_Tnp_IS66"/>
    <property type="match status" value="1"/>
</dbReference>
<sequence>MKKESESLTLEQQNTELSAKLKWYEEQFRLAQQKRFGASSEKTHPDQLELN</sequence>
<keyword evidence="3" id="KW-1185">Reference proteome</keyword>
<evidence type="ECO:0000313" key="3">
    <source>
        <dbReference type="Proteomes" id="UP000029453"/>
    </source>
</evidence>
<dbReference type="RefSeq" id="WP_006288032.1">
    <property type="nucleotide sequence ID" value="NZ_BALG01000389.1"/>
</dbReference>
<organism evidence="2 3">
    <name type="scientific">Paenibacillus popilliae ATCC 14706</name>
    <dbReference type="NCBI Taxonomy" id="1212764"/>
    <lineage>
        <taxon>Bacteria</taxon>
        <taxon>Bacillati</taxon>
        <taxon>Bacillota</taxon>
        <taxon>Bacilli</taxon>
        <taxon>Bacillales</taxon>
        <taxon>Paenibacillaceae</taxon>
        <taxon>Paenibacillus</taxon>
    </lineage>
</organism>
<dbReference type="EMBL" id="BALG01000389">
    <property type="protein sequence ID" value="GAC44237.1"/>
    <property type="molecule type" value="Genomic_DNA"/>
</dbReference>
<name>M9LD76_PAEPP</name>
<dbReference type="Proteomes" id="UP000029453">
    <property type="component" value="Unassembled WGS sequence"/>
</dbReference>